<dbReference type="GO" id="GO:0030246">
    <property type="term" value="F:carbohydrate binding"/>
    <property type="evidence" value="ECO:0007669"/>
    <property type="project" value="InterPro"/>
</dbReference>
<dbReference type="InterPro" id="IPR027839">
    <property type="entry name" value="DUF4432"/>
</dbReference>
<proteinExistence type="predicted"/>
<organism evidence="1">
    <name type="scientific">uncultured Rubrobacteraceae bacterium</name>
    <dbReference type="NCBI Taxonomy" id="349277"/>
    <lineage>
        <taxon>Bacteria</taxon>
        <taxon>Bacillati</taxon>
        <taxon>Actinomycetota</taxon>
        <taxon>Rubrobacteria</taxon>
        <taxon>Rubrobacterales</taxon>
        <taxon>Rubrobacteraceae</taxon>
        <taxon>environmental samples</taxon>
    </lineage>
</organism>
<dbReference type="Gene3D" id="2.70.98.10">
    <property type="match status" value="1"/>
</dbReference>
<reference evidence="1" key="1">
    <citation type="submission" date="2020-02" db="EMBL/GenBank/DDBJ databases">
        <authorList>
            <person name="Meier V. D."/>
        </authorList>
    </citation>
    <scope>NUCLEOTIDE SEQUENCE</scope>
    <source>
        <strain evidence="1">AVDCRST_MAG82</strain>
    </source>
</reference>
<dbReference type="Pfam" id="PF14486">
    <property type="entry name" value="DUF4432"/>
    <property type="match status" value="1"/>
</dbReference>
<sequence length="51" mass="5507">MRALRFRTGRGLSFDVVSDRGMDLDFAEQGGPLAWLSPNGFVAPAFHEPGG</sequence>
<evidence type="ECO:0000313" key="1">
    <source>
        <dbReference type="EMBL" id="CAA9444941.1"/>
    </source>
</evidence>
<dbReference type="EMBL" id="CADCVA010000395">
    <property type="protein sequence ID" value="CAA9444941.1"/>
    <property type="molecule type" value="Genomic_DNA"/>
</dbReference>
<dbReference type="AlphaFoldDB" id="A0A6J4QI35"/>
<name>A0A6J4QI35_9ACTN</name>
<gene>
    <name evidence="1" type="ORF">AVDCRST_MAG82-3231</name>
</gene>
<dbReference type="InterPro" id="IPR014718">
    <property type="entry name" value="GH-type_carb-bd"/>
</dbReference>
<protein>
    <submittedName>
        <fullName evidence="1">Uncharacterized protein</fullName>
    </submittedName>
</protein>
<accession>A0A6J4QI35</accession>